<feature type="region of interest" description="Disordered" evidence="6">
    <location>
        <begin position="80"/>
        <end position="100"/>
    </location>
</feature>
<dbReference type="Gene3D" id="6.10.140.1960">
    <property type="match status" value="1"/>
</dbReference>
<protein>
    <submittedName>
        <fullName evidence="7">Rubrerythrin</fullName>
    </submittedName>
</protein>
<evidence type="ECO:0000256" key="4">
    <source>
        <dbReference type="ARBA" id="ARBA00033738"/>
    </source>
</evidence>
<proteinExistence type="predicted"/>
<evidence type="ECO:0000256" key="2">
    <source>
        <dbReference type="ARBA" id="ARBA00022723"/>
    </source>
</evidence>
<dbReference type="EMBL" id="DRZC01000080">
    <property type="protein sequence ID" value="HHQ81026.1"/>
    <property type="molecule type" value="Genomic_DNA"/>
</dbReference>
<dbReference type="AlphaFoldDB" id="A0A7J3ZLP2"/>
<feature type="compositionally biased region" description="Basic and acidic residues" evidence="6">
    <location>
        <begin position="81"/>
        <end position="100"/>
    </location>
</feature>
<dbReference type="InterPro" id="IPR009078">
    <property type="entry name" value="Ferritin-like_SF"/>
</dbReference>
<evidence type="ECO:0000256" key="6">
    <source>
        <dbReference type="SAM" id="MobiDB-lite"/>
    </source>
</evidence>
<dbReference type="GO" id="GO:0006879">
    <property type="term" value="P:intracellular iron ion homeostasis"/>
    <property type="evidence" value="ECO:0007669"/>
    <property type="project" value="UniProtKB-KW"/>
</dbReference>
<reference evidence="7" key="1">
    <citation type="journal article" date="2020" name="mSystems">
        <title>Genome- and Community-Level Interaction Insights into Carbon Utilization and Element Cycling Functions of Hydrothermarchaeota in Hydrothermal Sediment.</title>
        <authorList>
            <person name="Zhou Z."/>
            <person name="Liu Y."/>
            <person name="Xu W."/>
            <person name="Pan J."/>
            <person name="Luo Z.H."/>
            <person name="Li M."/>
        </authorList>
    </citation>
    <scope>NUCLEOTIDE SEQUENCE [LARGE SCALE GENOMIC DNA]</scope>
    <source>
        <strain evidence="7">SpSt-1116</strain>
    </source>
</reference>
<dbReference type="Pfam" id="PF22277">
    <property type="entry name" value="EncFtn-like"/>
    <property type="match status" value="1"/>
</dbReference>
<comment type="caution">
    <text evidence="7">The sequence shown here is derived from an EMBL/GenBank/DDBJ whole genome shotgun (WGS) entry which is preliminary data.</text>
</comment>
<keyword evidence="3" id="KW-0408">Iron</keyword>
<dbReference type="PANTHER" id="PTHR37165">
    <property type="entry name" value="PEPTIDASE U56 FAMILY"/>
    <property type="match status" value="1"/>
</dbReference>
<keyword evidence="1" id="KW-0409">Iron storage</keyword>
<dbReference type="InterPro" id="IPR051429">
    <property type="entry name" value="Encapsulin_nc"/>
</dbReference>
<evidence type="ECO:0000313" key="7">
    <source>
        <dbReference type="EMBL" id="HHQ81026.1"/>
    </source>
</evidence>
<dbReference type="GO" id="GO:0140737">
    <property type="term" value="C:encapsulin nanocompartment"/>
    <property type="evidence" value="ECO:0007669"/>
    <property type="project" value="UniProtKB-SubCell"/>
</dbReference>
<keyword evidence="2" id="KW-0479">Metal-binding</keyword>
<dbReference type="SUPFAM" id="SSF47240">
    <property type="entry name" value="Ferritin-like"/>
    <property type="match status" value="1"/>
</dbReference>
<dbReference type="GO" id="GO:0046872">
    <property type="term" value="F:metal ion binding"/>
    <property type="evidence" value="ECO:0007669"/>
    <property type="project" value="UniProtKB-KW"/>
</dbReference>
<keyword evidence="5" id="KW-1284">Encapsulin nanocompartment</keyword>
<dbReference type="InterPro" id="IPR054581">
    <property type="entry name" value="EncFtn-like"/>
</dbReference>
<name>A0A7J3ZLP2_9CREN</name>
<evidence type="ECO:0000256" key="3">
    <source>
        <dbReference type="ARBA" id="ARBA00023004"/>
    </source>
</evidence>
<accession>A0A7J3ZLP2</accession>
<evidence type="ECO:0000256" key="1">
    <source>
        <dbReference type="ARBA" id="ARBA00022434"/>
    </source>
</evidence>
<comment type="subcellular location">
    <subcellularLocation>
        <location evidence="4">Encapsulin nanocompartment</location>
    </subcellularLocation>
</comment>
<gene>
    <name evidence="7" type="ORF">ENM78_06230</name>
</gene>
<sequence length="100" mass="11498">MLSKHPLELVRDRAPTKEELVEAIRLSIIAELDAINLYLQLARAIEDESIRRVLEDVAREEKTHVGEFLALLTRLDPQQAEELKSGEREVRELLEGRESP</sequence>
<evidence type="ECO:0000256" key="5">
    <source>
        <dbReference type="ARBA" id="ARBA00033787"/>
    </source>
</evidence>
<dbReference type="PANTHER" id="PTHR37165:SF1">
    <property type="entry name" value="TYPE 1 ENCAPSULIN SHELL PROTEIN"/>
    <property type="match status" value="1"/>
</dbReference>
<organism evidence="7">
    <name type="scientific">Fervidicoccus fontis</name>
    <dbReference type="NCBI Taxonomy" id="683846"/>
    <lineage>
        <taxon>Archaea</taxon>
        <taxon>Thermoproteota</taxon>
        <taxon>Thermoprotei</taxon>
        <taxon>Fervidicoccales</taxon>
        <taxon>Fervidicoccaceae</taxon>
        <taxon>Fervidicoccus</taxon>
    </lineage>
</organism>